<dbReference type="SUPFAM" id="SSF53720">
    <property type="entry name" value="ALDH-like"/>
    <property type="match status" value="1"/>
</dbReference>
<dbReference type="Pfam" id="PF00171">
    <property type="entry name" value="Aldedh"/>
    <property type="match status" value="1"/>
</dbReference>
<name>A0A6G1SAT3_9ACAR</name>
<evidence type="ECO:0000256" key="2">
    <source>
        <dbReference type="ARBA" id="ARBA00023002"/>
    </source>
</evidence>
<proteinExistence type="inferred from homology"/>
<evidence type="ECO:0000313" key="6">
    <source>
        <dbReference type="EMBL" id="MDE47508.1"/>
    </source>
</evidence>
<organism evidence="6">
    <name type="scientific">Aceria tosichella</name>
    <name type="common">wheat curl mite</name>
    <dbReference type="NCBI Taxonomy" id="561515"/>
    <lineage>
        <taxon>Eukaryota</taxon>
        <taxon>Metazoa</taxon>
        <taxon>Ecdysozoa</taxon>
        <taxon>Arthropoda</taxon>
        <taxon>Chelicerata</taxon>
        <taxon>Arachnida</taxon>
        <taxon>Acari</taxon>
        <taxon>Acariformes</taxon>
        <taxon>Trombidiformes</taxon>
        <taxon>Prostigmata</taxon>
        <taxon>Eupodina</taxon>
        <taxon>Eriophyoidea</taxon>
        <taxon>Eriophyidae</taxon>
        <taxon>Eriophyinae</taxon>
        <taxon>Aceriini</taxon>
        <taxon>Aceria</taxon>
    </lineage>
</organism>
<dbReference type="Gene3D" id="3.40.309.10">
    <property type="entry name" value="Aldehyde Dehydrogenase, Chain A, domain 2"/>
    <property type="match status" value="1"/>
</dbReference>
<dbReference type="PANTHER" id="PTHR11699">
    <property type="entry name" value="ALDEHYDE DEHYDROGENASE-RELATED"/>
    <property type="match status" value="1"/>
</dbReference>
<feature type="active site" evidence="3">
    <location>
        <position position="258"/>
    </location>
</feature>
<dbReference type="AlphaFoldDB" id="A0A6G1SAT3"/>
<evidence type="ECO:0000256" key="1">
    <source>
        <dbReference type="ARBA" id="ARBA00009986"/>
    </source>
</evidence>
<dbReference type="InterPro" id="IPR029510">
    <property type="entry name" value="Ald_DH_CS_GLU"/>
</dbReference>
<accession>A0A6G1SAT3</accession>
<reference evidence="6" key="1">
    <citation type="submission" date="2018-10" db="EMBL/GenBank/DDBJ databases">
        <title>Transcriptome assembly of Aceria tosichella (Wheat curl mite) Type 2.</title>
        <authorList>
            <person name="Scully E.D."/>
            <person name="Geib S.M."/>
            <person name="Palmer N.A."/>
            <person name="Gupta A.K."/>
            <person name="Sarath G."/>
            <person name="Tatineni S."/>
        </authorList>
    </citation>
    <scope>NUCLEOTIDE SEQUENCE</scope>
    <source>
        <strain evidence="6">LincolnNE</strain>
    </source>
</reference>
<dbReference type="InterPro" id="IPR016160">
    <property type="entry name" value="Ald_DH_CS_CYS"/>
</dbReference>
<dbReference type="PROSITE" id="PS00687">
    <property type="entry name" value="ALDEHYDE_DEHYDR_GLU"/>
    <property type="match status" value="1"/>
</dbReference>
<dbReference type="PROSITE" id="PS00070">
    <property type="entry name" value="ALDEHYDE_DEHYDR_CYS"/>
    <property type="match status" value="1"/>
</dbReference>
<feature type="domain" description="Aldehyde dehydrogenase" evidence="5">
    <location>
        <begin position="20"/>
        <end position="481"/>
    </location>
</feature>
<evidence type="ECO:0000256" key="3">
    <source>
        <dbReference type="PROSITE-ProRule" id="PRU10007"/>
    </source>
</evidence>
<dbReference type="GO" id="GO:0016620">
    <property type="term" value="F:oxidoreductase activity, acting on the aldehyde or oxo group of donors, NAD or NADP as acceptor"/>
    <property type="evidence" value="ECO:0007669"/>
    <property type="project" value="InterPro"/>
</dbReference>
<comment type="similarity">
    <text evidence="1 4">Belongs to the aldehyde dehydrogenase family.</text>
</comment>
<keyword evidence="2 4" id="KW-0560">Oxidoreductase</keyword>
<evidence type="ECO:0000259" key="5">
    <source>
        <dbReference type="Pfam" id="PF00171"/>
    </source>
</evidence>
<dbReference type="InterPro" id="IPR016163">
    <property type="entry name" value="Ald_DH_C"/>
</dbReference>
<dbReference type="Gene3D" id="3.40.605.10">
    <property type="entry name" value="Aldehyde Dehydrogenase, Chain A, domain 1"/>
    <property type="match status" value="1"/>
</dbReference>
<evidence type="ECO:0000256" key="4">
    <source>
        <dbReference type="RuleBase" id="RU003345"/>
    </source>
</evidence>
<protein>
    <submittedName>
        <fullName evidence="6">Retinal dehydrogenase 1</fullName>
    </submittedName>
</protein>
<dbReference type="FunFam" id="3.40.605.10:FF:000050">
    <property type="entry name" value="Aldehyde dehydrogenase, mitochondrial"/>
    <property type="match status" value="1"/>
</dbReference>
<gene>
    <name evidence="6" type="primary">ALDH1A1_1</name>
    <name evidence="6" type="ORF">g.10157</name>
</gene>
<dbReference type="FunFam" id="3.40.309.10:FF:000001">
    <property type="entry name" value="Mitochondrial aldehyde dehydrogenase 2"/>
    <property type="match status" value="1"/>
</dbReference>
<sequence>MSIKNPEVKYTQLFINNEFVNSADGKTFQTMNPTTEEVLAVVQEGGTKDIDRAVQAAKKAFQFHSDYRQMDATQRAALLFKLADLIERDMVYLASLECKNNGKVFNDAYNGDLPTAVAALRFYAGAADKVSGSVLPTDGKAFAYTRYEPVGIIGAIIPWNYPIELTCLKIGPAIAMGNTLVIKPAEQTPLTALYLASLIKEAGFPPGVVNIVPGFGPTTGQPLVEHPDVNMITFTGSTEVGRLIQQLGAQHIKRVSLELGGKSPLIIFPDADLDKAVQVAHAMCVVNQGQCCVAATRTFVHENIYDEFVKKTVELAKKHVIGDPLDTNVDHGPQIDHEQFTKVLSLIESGIKEGAKLEIGGKRLERKGLFVEPTVFSNVTDTMRIAREEIFGPVQQILKFSSKEEVIERANNTTYGLGAGLFTSDLNTALEVSARLNAGQVYVNQYLIGGPQVPFGGFKQSGLNREFGLDGLKQYYEVKAVVVDMPVKI</sequence>
<dbReference type="EMBL" id="GGYP01002737">
    <property type="protein sequence ID" value="MDE47508.1"/>
    <property type="molecule type" value="Transcribed_RNA"/>
</dbReference>
<dbReference type="InterPro" id="IPR016162">
    <property type="entry name" value="Ald_DH_N"/>
</dbReference>
<dbReference type="InterPro" id="IPR016161">
    <property type="entry name" value="Ald_DH/histidinol_DH"/>
</dbReference>
<dbReference type="InterPro" id="IPR015590">
    <property type="entry name" value="Aldehyde_DH_dom"/>
</dbReference>